<accession>A0A7R5KEQ4</accession>
<dbReference type="GO" id="GO:0046872">
    <property type="term" value="F:metal ion binding"/>
    <property type="evidence" value="ECO:0007669"/>
    <property type="project" value="UniProtKB-KW"/>
</dbReference>
<comment type="similarity">
    <text evidence="2">Belongs to the MsrB Met sulfoxide reductase family.</text>
</comment>
<evidence type="ECO:0000256" key="2">
    <source>
        <dbReference type="ARBA" id="ARBA00007174"/>
    </source>
</evidence>
<evidence type="ECO:0000256" key="3">
    <source>
        <dbReference type="ARBA" id="ARBA00012498"/>
    </source>
</evidence>
<evidence type="ECO:0000256" key="6">
    <source>
        <dbReference type="ARBA" id="ARBA00022833"/>
    </source>
</evidence>
<reference evidence="13" key="1">
    <citation type="submission" date="2025-08" db="UniProtKB">
        <authorList>
            <consortium name="RefSeq"/>
        </authorList>
    </citation>
    <scope>IDENTIFICATION</scope>
    <source>
        <tissue evidence="13">Muscle</tissue>
    </source>
</reference>
<evidence type="ECO:0000313" key="12">
    <source>
        <dbReference type="Proteomes" id="UP000504627"/>
    </source>
</evidence>
<dbReference type="SUPFAM" id="SSF51316">
    <property type="entry name" value="Mss4-like"/>
    <property type="match status" value="1"/>
</dbReference>
<gene>
    <name evidence="13" type="primary">MSRB2</name>
</gene>
<dbReference type="NCBIfam" id="TIGR00357">
    <property type="entry name" value="peptide-methionine (R)-S-oxide reductase MsrB"/>
    <property type="match status" value="1"/>
</dbReference>
<dbReference type="GO" id="GO:0033743">
    <property type="term" value="F:peptide-methionine (R)-S-oxide reductase activity"/>
    <property type="evidence" value="ECO:0007669"/>
    <property type="project" value="UniProtKB-EC"/>
</dbReference>
<dbReference type="GO" id="GO:0030091">
    <property type="term" value="P:protein repair"/>
    <property type="evidence" value="ECO:0007669"/>
    <property type="project" value="InterPro"/>
</dbReference>
<dbReference type="Gene3D" id="2.170.150.20">
    <property type="entry name" value="Peptide methionine sulfoxide reductase"/>
    <property type="match status" value="1"/>
</dbReference>
<dbReference type="InterPro" id="IPR028427">
    <property type="entry name" value="Met_Sox_Rdtase_MsrB"/>
</dbReference>
<protein>
    <recommendedName>
        <fullName evidence="10">Peptide methionine sulfoxide reductase B1, chloroplastic</fullName>
        <ecNumber evidence="4">1.8.4.12</ecNumber>
        <ecNumber evidence="3">1.8.4.14</ecNumber>
    </recommendedName>
</protein>
<keyword evidence="7" id="KW-0560">Oxidoreductase</keyword>
<organism evidence="12 13">
    <name type="scientific">Pipra filicauda</name>
    <name type="common">Wire-tailed manakin</name>
    <dbReference type="NCBI Taxonomy" id="649802"/>
    <lineage>
        <taxon>Eukaryota</taxon>
        <taxon>Metazoa</taxon>
        <taxon>Chordata</taxon>
        <taxon>Craniata</taxon>
        <taxon>Vertebrata</taxon>
        <taxon>Euteleostomi</taxon>
        <taxon>Archelosauria</taxon>
        <taxon>Archosauria</taxon>
        <taxon>Dinosauria</taxon>
        <taxon>Saurischia</taxon>
        <taxon>Theropoda</taxon>
        <taxon>Coelurosauria</taxon>
        <taxon>Aves</taxon>
        <taxon>Neognathae</taxon>
        <taxon>Neoaves</taxon>
        <taxon>Telluraves</taxon>
        <taxon>Australaves</taxon>
        <taxon>Passeriformes</taxon>
        <taxon>Pipridae</taxon>
        <taxon>Pipra</taxon>
    </lineage>
</organism>
<name>A0A7R5KEQ4_9PASS</name>
<comment type="cofactor">
    <cofactor evidence="1">
        <name>Zn(2+)</name>
        <dbReference type="ChEBI" id="CHEBI:29105"/>
    </cofactor>
</comment>
<comment type="catalytic activity">
    <reaction evidence="8">
        <text>L-methionyl-[protein] + [thioredoxin]-disulfide + H2O = L-methionyl-(R)-S-oxide-[protein] + [thioredoxin]-dithiol</text>
        <dbReference type="Rhea" id="RHEA:24164"/>
        <dbReference type="Rhea" id="RHEA-COMP:10698"/>
        <dbReference type="Rhea" id="RHEA-COMP:10700"/>
        <dbReference type="Rhea" id="RHEA-COMP:12313"/>
        <dbReference type="Rhea" id="RHEA-COMP:12314"/>
        <dbReference type="ChEBI" id="CHEBI:15377"/>
        <dbReference type="ChEBI" id="CHEBI:16044"/>
        <dbReference type="ChEBI" id="CHEBI:29950"/>
        <dbReference type="ChEBI" id="CHEBI:45764"/>
        <dbReference type="ChEBI" id="CHEBI:50058"/>
        <dbReference type="EC" id="1.8.4.12"/>
    </reaction>
</comment>
<dbReference type="InParanoid" id="A0A7R5KEQ4"/>
<dbReference type="InterPro" id="IPR002579">
    <property type="entry name" value="Met_Sox_Rdtase_MsrB_dom"/>
</dbReference>
<proteinExistence type="inferred from homology"/>
<evidence type="ECO:0000256" key="4">
    <source>
        <dbReference type="ARBA" id="ARBA00012499"/>
    </source>
</evidence>
<dbReference type="InterPro" id="IPR011057">
    <property type="entry name" value="Mss4-like_sf"/>
</dbReference>
<dbReference type="PROSITE" id="PS51790">
    <property type="entry name" value="MSRB"/>
    <property type="match status" value="1"/>
</dbReference>
<dbReference type="Pfam" id="PF01641">
    <property type="entry name" value="SelR"/>
    <property type="match status" value="1"/>
</dbReference>
<dbReference type="GeneID" id="114004083"/>
<evidence type="ECO:0000256" key="5">
    <source>
        <dbReference type="ARBA" id="ARBA00022723"/>
    </source>
</evidence>
<evidence type="ECO:0000259" key="11">
    <source>
        <dbReference type="PROSITE" id="PS51790"/>
    </source>
</evidence>
<feature type="domain" description="MsrB" evidence="11">
    <location>
        <begin position="236"/>
        <end position="365"/>
    </location>
</feature>
<dbReference type="EC" id="1.8.4.12" evidence="4"/>
<dbReference type="GO" id="GO:0006979">
    <property type="term" value="P:response to oxidative stress"/>
    <property type="evidence" value="ECO:0007669"/>
    <property type="project" value="InterPro"/>
</dbReference>
<dbReference type="GO" id="GO:0033745">
    <property type="term" value="F:L-methionine-(R)-S-oxide reductase activity"/>
    <property type="evidence" value="ECO:0007669"/>
    <property type="project" value="UniProtKB-EC"/>
</dbReference>
<dbReference type="AlphaFoldDB" id="A0A7R5KEQ4"/>
<dbReference type="PANTHER" id="PTHR10173:SF37">
    <property type="entry name" value="METHIONINE-R-SULFOXIDE REDUCTASE B2, MITOCHONDRIAL"/>
    <property type="match status" value="1"/>
</dbReference>
<evidence type="ECO:0000256" key="7">
    <source>
        <dbReference type="ARBA" id="ARBA00023002"/>
    </source>
</evidence>
<sequence length="368" mass="40795">MSRGFINESCVHGPGACSPPPQPKENGTATDLCWFRSHCLKSAAFWDGTLNSHKEDINGQEAKLKHMSYYRYIYRPSQSSCDCKSHPLTSTPQTAQHLRHPSISESNACNMHPGQQEHLGMQAPDLFSLKTTYNGCKRTPQQDFVIFMAAAIVDFLSWSLCLSLYKVALLRRSARIRRARRVARSRPPDMAARLPLRVLGTRGLRLVLLRSGGCARAAHRGTDKGSLTKQAEASAATDWKKKLTPEQFYVTREKGTEPPFSGIYLNNTESGIYYCVCCNAPLFSSEKKYNSGTGWPSFSEAYGTCGRDESNTNITRRPDNSLGLARTEVVCKQCDAHLGHVFDDGPTPSGQRFCINSVSLNFRPGSGQ</sequence>
<dbReference type="FunFam" id="2.170.150.20:FF:000001">
    <property type="entry name" value="Peptide methionine sulfoxide reductase MsrB"/>
    <property type="match status" value="1"/>
</dbReference>
<keyword evidence="6" id="KW-0862">Zinc</keyword>
<comment type="catalytic activity">
    <reaction evidence="9">
        <text>[thioredoxin]-disulfide + L-methionine + H2O = L-methionine (R)-S-oxide + [thioredoxin]-dithiol</text>
        <dbReference type="Rhea" id="RHEA:21260"/>
        <dbReference type="Rhea" id="RHEA-COMP:10698"/>
        <dbReference type="Rhea" id="RHEA-COMP:10700"/>
        <dbReference type="ChEBI" id="CHEBI:15377"/>
        <dbReference type="ChEBI" id="CHEBI:29950"/>
        <dbReference type="ChEBI" id="CHEBI:50058"/>
        <dbReference type="ChEBI" id="CHEBI:57844"/>
        <dbReference type="ChEBI" id="CHEBI:58773"/>
        <dbReference type="EC" id="1.8.4.14"/>
    </reaction>
</comment>
<dbReference type="RefSeq" id="XP_039236098.1">
    <property type="nucleotide sequence ID" value="XM_039380164.1"/>
</dbReference>
<keyword evidence="12" id="KW-1185">Reference proteome</keyword>
<evidence type="ECO:0000256" key="9">
    <source>
        <dbReference type="ARBA" id="ARBA00049261"/>
    </source>
</evidence>
<evidence type="ECO:0000256" key="10">
    <source>
        <dbReference type="ARBA" id="ARBA00067474"/>
    </source>
</evidence>
<dbReference type="CTD" id="22921"/>
<keyword evidence="5" id="KW-0479">Metal-binding</keyword>
<dbReference type="GO" id="GO:0005737">
    <property type="term" value="C:cytoplasm"/>
    <property type="evidence" value="ECO:0007669"/>
    <property type="project" value="TreeGrafter"/>
</dbReference>
<evidence type="ECO:0000256" key="8">
    <source>
        <dbReference type="ARBA" id="ARBA00048488"/>
    </source>
</evidence>
<dbReference type="Proteomes" id="UP000504627">
    <property type="component" value="Unplaced"/>
</dbReference>
<dbReference type="EC" id="1.8.4.14" evidence="3"/>
<evidence type="ECO:0000256" key="1">
    <source>
        <dbReference type="ARBA" id="ARBA00001947"/>
    </source>
</evidence>
<dbReference type="PANTHER" id="PTHR10173">
    <property type="entry name" value="METHIONINE SULFOXIDE REDUCTASE"/>
    <property type="match status" value="1"/>
</dbReference>
<evidence type="ECO:0000313" key="13">
    <source>
        <dbReference type="RefSeq" id="XP_039236098.1"/>
    </source>
</evidence>